<sequence>MHKYSYVALALCFFSFILWVIYQANTGQQTVFFQLVAAIPYGDKLGHFCLFGLLTLLVNFSLNFKTLRLGFTQLYLGSVLVSTFVIVEELSQFFIPNRTLDPLDLLADFVGILTFSLLSVYFQKSLEE</sequence>
<accession>A0A502KPK0</accession>
<dbReference type="EMBL" id="SAWY01000033">
    <property type="protein sequence ID" value="TPH13598.1"/>
    <property type="molecule type" value="Genomic_DNA"/>
</dbReference>
<keyword evidence="1" id="KW-0812">Transmembrane</keyword>
<keyword evidence="1" id="KW-0472">Membrane</keyword>
<protein>
    <submittedName>
        <fullName evidence="2">Trypsin</fullName>
    </submittedName>
</protein>
<dbReference type="AlphaFoldDB" id="A0A502KPK0"/>
<evidence type="ECO:0000256" key="1">
    <source>
        <dbReference type="SAM" id="Phobius"/>
    </source>
</evidence>
<proteinExistence type="predicted"/>
<dbReference type="NCBIfam" id="NF037970">
    <property type="entry name" value="vanZ_1"/>
    <property type="match status" value="1"/>
</dbReference>
<reference evidence="2 3" key="1">
    <citation type="submission" date="2019-01" db="EMBL/GenBank/DDBJ databases">
        <title>Litorilituus lipolytica sp. nov., isolated from intertidal sand of the Yellow Sea in China.</title>
        <authorList>
            <person name="Liu A."/>
        </authorList>
    </citation>
    <scope>NUCLEOTIDE SEQUENCE [LARGE SCALE GENOMIC DNA]</scope>
    <source>
        <strain evidence="2 3">RZ04</strain>
    </source>
</reference>
<feature type="transmembrane region" description="Helical" evidence="1">
    <location>
        <begin position="74"/>
        <end position="93"/>
    </location>
</feature>
<evidence type="ECO:0000313" key="2">
    <source>
        <dbReference type="EMBL" id="TPH13598.1"/>
    </source>
</evidence>
<dbReference type="PANTHER" id="PTHR28008">
    <property type="entry name" value="DOMAIN PROTEIN, PUTATIVE (AFU_ORTHOLOGUE AFUA_3G10980)-RELATED"/>
    <property type="match status" value="1"/>
</dbReference>
<dbReference type="Proteomes" id="UP000315303">
    <property type="component" value="Unassembled WGS sequence"/>
</dbReference>
<feature type="transmembrane region" description="Helical" evidence="1">
    <location>
        <begin position="7"/>
        <end position="25"/>
    </location>
</feature>
<dbReference type="OrthoDB" id="532191at2"/>
<keyword evidence="3" id="KW-1185">Reference proteome</keyword>
<keyword evidence="1" id="KW-1133">Transmembrane helix</keyword>
<name>A0A502KPK0_9GAMM</name>
<organism evidence="2 3">
    <name type="scientific">Litorilituus lipolyticus</name>
    <dbReference type="NCBI Taxonomy" id="2491017"/>
    <lineage>
        <taxon>Bacteria</taxon>
        <taxon>Pseudomonadati</taxon>
        <taxon>Pseudomonadota</taxon>
        <taxon>Gammaproteobacteria</taxon>
        <taxon>Alteromonadales</taxon>
        <taxon>Colwelliaceae</taxon>
        <taxon>Litorilituus</taxon>
    </lineage>
</organism>
<comment type="caution">
    <text evidence="2">The sequence shown here is derived from an EMBL/GenBank/DDBJ whole genome shotgun (WGS) entry which is preliminary data.</text>
</comment>
<dbReference type="PANTHER" id="PTHR28008:SF1">
    <property type="entry name" value="DOMAIN PROTEIN, PUTATIVE (AFU_ORTHOLOGUE AFUA_3G10980)-RELATED"/>
    <property type="match status" value="1"/>
</dbReference>
<gene>
    <name evidence="2" type="ORF">EPA86_13350</name>
</gene>
<feature type="transmembrane region" description="Helical" evidence="1">
    <location>
        <begin position="45"/>
        <end position="62"/>
    </location>
</feature>
<evidence type="ECO:0000313" key="3">
    <source>
        <dbReference type="Proteomes" id="UP000315303"/>
    </source>
</evidence>
<feature type="transmembrane region" description="Helical" evidence="1">
    <location>
        <begin position="105"/>
        <end position="122"/>
    </location>
</feature>